<keyword evidence="1 4" id="KW-0808">Transferase</keyword>
<dbReference type="GO" id="GO:0016747">
    <property type="term" value="F:acyltransferase activity, transferring groups other than amino-acyl groups"/>
    <property type="evidence" value="ECO:0007669"/>
    <property type="project" value="InterPro"/>
</dbReference>
<dbReference type="InterPro" id="IPR050832">
    <property type="entry name" value="Bact_Acetyltransf"/>
</dbReference>
<proteinExistence type="predicted"/>
<organism evidence="4 5">
    <name type="scientific">Trinickia dabaoshanensis</name>
    <dbReference type="NCBI Taxonomy" id="564714"/>
    <lineage>
        <taxon>Bacteria</taxon>
        <taxon>Pseudomonadati</taxon>
        <taxon>Pseudomonadota</taxon>
        <taxon>Betaproteobacteria</taxon>
        <taxon>Burkholderiales</taxon>
        <taxon>Burkholderiaceae</taxon>
        <taxon>Trinickia</taxon>
    </lineage>
</organism>
<dbReference type="AlphaFoldDB" id="A0A2N7VGY2"/>
<feature type="domain" description="N-acetyltransferase" evidence="3">
    <location>
        <begin position="1"/>
        <end position="141"/>
    </location>
</feature>
<dbReference type="Gene3D" id="3.40.630.30">
    <property type="match status" value="1"/>
</dbReference>
<keyword evidence="5" id="KW-1185">Reference proteome</keyword>
<dbReference type="OrthoDB" id="9796171at2"/>
<reference evidence="4 5" key="1">
    <citation type="submission" date="2018-01" db="EMBL/GenBank/DDBJ databases">
        <title>Whole genome analyses suggest that Burkholderia sensu lato contains two further novel genera in the rhizoxinica-symbiotica group Mycetohabitans gen. nov., and Trinickia gen. nov.: implications for the evolution of diazotrophy and nodulation in the Burkholderiaceae.</title>
        <authorList>
            <person name="Estrada-de los Santos P."/>
            <person name="Palmer M."/>
            <person name="Chavez-Ramirez B."/>
            <person name="Beukes C."/>
            <person name="Steenkamp E.T."/>
            <person name="Hirsch A.M."/>
            <person name="Manyaka P."/>
            <person name="Maluk M."/>
            <person name="Lafos M."/>
            <person name="Crook M."/>
            <person name="Gross E."/>
            <person name="Simon M.F."/>
            <person name="Bueno dos Reis Junior F."/>
            <person name="Poole P.S."/>
            <person name="Venter S.N."/>
            <person name="James E.K."/>
        </authorList>
    </citation>
    <scope>NUCLEOTIDE SEQUENCE [LARGE SCALE GENOMIC DNA]</scope>
    <source>
        <strain evidence="4 5">GIMN1.004</strain>
    </source>
</reference>
<dbReference type="PROSITE" id="PS51186">
    <property type="entry name" value="GNAT"/>
    <property type="match status" value="1"/>
</dbReference>
<dbReference type="CDD" id="cd04301">
    <property type="entry name" value="NAT_SF"/>
    <property type="match status" value="1"/>
</dbReference>
<evidence type="ECO:0000256" key="2">
    <source>
        <dbReference type="ARBA" id="ARBA00023315"/>
    </source>
</evidence>
<dbReference type="Pfam" id="PF13673">
    <property type="entry name" value="Acetyltransf_10"/>
    <property type="match status" value="1"/>
</dbReference>
<dbReference type="SUPFAM" id="SSF55729">
    <property type="entry name" value="Acyl-CoA N-acyltransferases (Nat)"/>
    <property type="match status" value="1"/>
</dbReference>
<evidence type="ECO:0000259" key="3">
    <source>
        <dbReference type="PROSITE" id="PS51186"/>
    </source>
</evidence>
<dbReference type="InterPro" id="IPR016181">
    <property type="entry name" value="Acyl_CoA_acyltransferase"/>
</dbReference>
<keyword evidence="2" id="KW-0012">Acyltransferase</keyword>
<dbReference type="Proteomes" id="UP000235616">
    <property type="component" value="Unassembled WGS sequence"/>
</dbReference>
<dbReference type="RefSeq" id="WP_102647986.1">
    <property type="nucleotide sequence ID" value="NZ_PNYA01000025.1"/>
</dbReference>
<evidence type="ECO:0000256" key="1">
    <source>
        <dbReference type="ARBA" id="ARBA00022679"/>
    </source>
</evidence>
<name>A0A2N7VGY2_9BURK</name>
<sequence length="145" mass="15706">MRDVTIQAGDWHGLGKDAAGVREAVFVRELGIAAPLVSDEADLDAVHVVAYREGDAIAAARLLPDGAIGRLAVLPRARRSGVGSLILEALLAHAIQRGDACVRLYAQRDAVPFYLRHQFSTVGEPFYEAGVEHVEMVRQLKENGH</sequence>
<gene>
    <name evidence="4" type="ORF">C0Z18_23775</name>
</gene>
<evidence type="ECO:0000313" key="4">
    <source>
        <dbReference type="EMBL" id="PMS16399.1"/>
    </source>
</evidence>
<dbReference type="PANTHER" id="PTHR43877:SF1">
    <property type="entry name" value="ACETYLTRANSFERASE"/>
    <property type="match status" value="1"/>
</dbReference>
<comment type="caution">
    <text evidence="4">The sequence shown here is derived from an EMBL/GenBank/DDBJ whole genome shotgun (WGS) entry which is preliminary data.</text>
</comment>
<dbReference type="EMBL" id="PNYA01000025">
    <property type="protein sequence ID" value="PMS16399.1"/>
    <property type="molecule type" value="Genomic_DNA"/>
</dbReference>
<dbReference type="PANTHER" id="PTHR43877">
    <property type="entry name" value="AMINOALKYLPHOSPHONATE N-ACETYLTRANSFERASE-RELATED-RELATED"/>
    <property type="match status" value="1"/>
</dbReference>
<dbReference type="InterPro" id="IPR000182">
    <property type="entry name" value="GNAT_dom"/>
</dbReference>
<evidence type="ECO:0000313" key="5">
    <source>
        <dbReference type="Proteomes" id="UP000235616"/>
    </source>
</evidence>
<accession>A0A2N7VGY2</accession>
<protein>
    <submittedName>
        <fullName evidence="4">GNAT family N-acetyltransferase</fullName>
    </submittedName>
</protein>